<feature type="transmembrane region" description="Helical" evidence="11">
    <location>
        <begin position="168"/>
        <end position="192"/>
    </location>
</feature>
<evidence type="ECO:0000256" key="10">
    <source>
        <dbReference type="ARBA" id="ARBA00023224"/>
    </source>
</evidence>
<feature type="transmembrane region" description="Helical" evidence="11">
    <location>
        <begin position="212"/>
        <end position="240"/>
    </location>
</feature>
<dbReference type="InterPro" id="IPR017452">
    <property type="entry name" value="GPCR_Rhodpsn_7TM"/>
</dbReference>
<keyword evidence="9" id="KW-0325">Glycoprotein</keyword>
<feature type="transmembrane region" description="Helical" evidence="11">
    <location>
        <begin position="86"/>
        <end position="106"/>
    </location>
</feature>
<dbReference type="PRINTS" id="PR01012">
    <property type="entry name" value="NRPEPTIDEYR"/>
</dbReference>
<dbReference type="PANTHER" id="PTHR24246:SF27">
    <property type="entry name" value="ADENOSINE RECEPTOR, ISOFORM A"/>
    <property type="match status" value="1"/>
</dbReference>
<evidence type="ECO:0000256" key="7">
    <source>
        <dbReference type="ARBA" id="ARBA00023136"/>
    </source>
</evidence>
<protein>
    <submittedName>
        <fullName evidence="13">Orphan G-protein coupled receptor 19</fullName>
    </submittedName>
</protein>
<dbReference type="GO" id="GO:0004983">
    <property type="term" value="F:neuropeptide Y receptor activity"/>
    <property type="evidence" value="ECO:0007669"/>
    <property type="project" value="InterPro"/>
</dbReference>
<evidence type="ECO:0000256" key="4">
    <source>
        <dbReference type="ARBA" id="ARBA00022692"/>
    </source>
</evidence>
<feature type="transmembrane region" description="Helical" evidence="11">
    <location>
        <begin position="267"/>
        <end position="286"/>
    </location>
</feature>
<evidence type="ECO:0000256" key="5">
    <source>
        <dbReference type="ARBA" id="ARBA00022989"/>
    </source>
</evidence>
<dbReference type="PROSITE" id="PS50262">
    <property type="entry name" value="G_PROTEIN_RECEP_F1_2"/>
    <property type="match status" value="1"/>
</dbReference>
<dbReference type="SUPFAM" id="SSF81321">
    <property type="entry name" value="Family A G protein-coupled receptor-like"/>
    <property type="match status" value="1"/>
</dbReference>
<name>A0A0K0PUF4_PLADU</name>
<dbReference type="Gene3D" id="1.20.1070.10">
    <property type="entry name" value="Rhodopsin 7-helix transmembrane proteins"/>
    <property type="match status" value="1"/>
</dbReference>
<keyword evidence="7 11" id="KW-0472">Membrane</keyword>
<dbReference type="PRINTS" id="PR00237">
    <property type="entry name" value="GPCRRHODOPSN"/>
</dbReference>
<evidence type="ECO:0000256" key="11">
    <source>
        <dbReference type="SAM" id="Phobius"/>
    </source>
</evidence>
<accession>A0A0K0PUF4</accession>
<proteinExistence type="evidence at transcript level"/>
<dbReference type="EMBL" id="KP293965">
    <property type="protein sequence ID" value="AKQ63019.1"/>
    <property type="molecule type" value="mRNA"/>
</dbReference>
<sequence>MEPTSENPEDFITSTEQSDFTTEGAKSFNEFILTDSQLAQIKIYEDLNFASLIIYKIMAVFIAISNLMIIIAVLKYKNLRSSTNILIVSLALADLLNCPSLLLARMHPYIPVAKYYDIYIKIVICLPHALTCASVSVSQATFVLLAIERWLAVTFPLKFKSLVTVKKIVIAVVVTWMYTFPIGSSLVMYYAWQKPMEFYEKPFTIMDIIPQPVFIFLGPAHYFVFIVIVICLYTSIAVTLKRRSNFQNQHSNVVTTQNTKRVTQMTFIILALSLIIWVPYTIALVYSDKLSTTLAGYISFQILLYLISANSFMNIFIYAWKNKAFRDAFKDMLCCGKQ</sequence>
<keyword evidence="4 11" id="KW-0812">Transmembrane</keyword>
<keyword evidence="10" id="KW-0807">Transducer</keyword>
<dbReference type="GO" id="GO:0005886">
    <property type="term" value="C:plasma membrane"/>
    <property type="evidence" value="ECO:0007669"/>
    <property type="project" value="UniProtKB-SubCell"/>
</dbReference>
<organism evidence="13">
    <name type="scientific">Platynereis dumerilii</name>
    <name type="common">Dumeril's clam worm</name>
    <dbReference type="NCBI Taxonomy" id="6359"/>
    <lineage>
        <taxon>Eukaryota</taxon>
        <taxon>Metazoa</taxon>
        <taxon>Spiralia</taxon>
        <taxon>Lophotrochozoa</taxon>
        <taxon>Annelida</taxon>
        <taxon>Polychaeta</taxon>
        <taxon>Errantia</taxon>
        <taxon>Phyllodocida</taxon>
        <taxon>Nereididae</taxon>
        <taxon>Platynereis</taxon>
    </lineage>
</organism>
<keyword evidence="5 11" id="KW-1133">Transmembrane helix</keyword>
<feature type="transmembrane region" description="Helical" evidence="11">
    <location>
        <begin position="298"/>
        <end position="320"/>
    </location>
</feature>
<dbReference type="AlphaFoldDB" id="A0A0K0PUF4"/>
<evidence type="ECO:0000256" key="1">
    <source>
        <dbReference type="ARBA" id="ARBA00004651"/>
    </source>
</evidence>
<evidence type="ECO:0000259" key="12">
    <source>
        <dbReference type="PROSITE" id="PS50262"/>
    </source>
</evidence>
<keyword evidence="3" id="KW-1003">Cell membrane</keyword>
<evidence type="ECO:0000256" key="2">
    <source>
        <dbReference type="ARBA" id="ARBA00010663"/>
    </source>
</evidence>
<evidence type="ECO:0000256" key="8">
    <source>
        <dbReference type="ARBA" id="ARBA00023170"/>
    </source>
</evidence>
<dbReference type="InterPro" id="IPR000611">
    <property type="entry name" value="NPY_rcpt"/>
</dbReference>
<evidence type="ECO:0000256" key="6">
    <source>
        <dbReference type="ARBA" id="ARBA00023040"/>
    </source>
</evidence>
<comment type="subcellular location">
    <subcellularLocation>
        <location evidence="1">Cell membrane</location>
        <topology evidence="1">Multi-pass membrane protein</topology>
    </subcellularLocation>
</comment>
<keyword evidence="8 13" id="KW-0675">Receptor</keyword>
<dbReference type="CDD" id="cd00637">
    <property type="entry name" value="7tm_classA_rhodopsin-like"/>
    <property type="match status" value="1"/>
</dbReference>
<feature type="transmembrane region" description="Helical" evidence="11">
    <location>
        <begin position="118"/>
        <end position="147"/>
    </location>
</feature>
<dbReference type="PANTHER" id="PTHR24246">
    <property type="entry name" value="OLFACTORY RECEPTOR AND ADENOSINE RECEPTOR"/>
    <property type="match status" value="1"/>
</dbReference>
<comment type="similarity">
    <text evidence="2">Belongs to the G-protein coupled receptor 1 family.</text>
</comment>
<reference evidence="13" key="1">
    <citation type="journal article" date="2015" name="Cell Rep.">
        <title>Large-Scale Combinatorial Deorphanization of Platynereis Neuropeptide GPCRs.</title>
        <authorList>
            <person name="Bauknecht P.M."/>
            <person name="Jekely G."/>
        </authorList>
    </citation>
    <scope>NUCLEOTIDE SEQUENCE</scope>
</reference>
<feature type="domain" description="G-protein coupled receptors family 1 profile" evidence="12">
    <location>
        <begin position="65"/>
        <end position="318"/>
    </location>
</feature>
<dbReference type="Pfam" id="PF00001">
    <property type="entry name" value="7tm_1"/>
    <property type="match status" value="1"/>
</dbReference>
<dbReference type="SMART" id="SM01381">
    <property type="entry name" value="7TM_GPCR_Srsx"/>
    <property type="match status" value="1"/>
</dbReference>
<keyword evidence="6" id="KW-0297">G-protein coupled receptor</keyword>
<evidence type="ECO:0000256" key="3">
    <source>
        <dbReference type="ARBA" id="ARBA00022475"/>
    </source>
</evidence>
<dbReference type="InterPro" id="IPR000276">
    <property type="entry name" value="GPCR_Rhodpsn"/>
</dbReference>
<evidence type="ECO:0000256" key="9">
    <source>
        <dbReference type="ARBA" id="ARBA00023180"/>
    </source>
</evidence>
<feature type="transmembrane region" description="Helical" evidence="11">
    <location>
        <begin position="53"/>
        <end position="74"/>
    </location>
</feature>
<evidence type="ECO:0000313" key="13">
    <source>
        <dbReference type="EMBL" id="AKQ63019.1"/>
    </source>
</evidence>